<dbReference type="EMBL" id="CP090978">
    <property type="protein sequence ID" value="UJF32298.1"/>
    <property type="molecule type" value="Genomic_DNA"/>
</dbReference>
<dbReference type="RefSeq" id="WP_235118642.1">
    <property type="nucleotide sequence ID" value="NZ_CP090978.1"/>
</dbReference>
<accession>A0ABY3SE84</accession>
<gene>
    <name evidence="1" type="ORF">L0M14_21660</name>
</gene>
<name>A0ABY3SE84_9BACL</name>
<evidence type="ECO:0000313" key="2">
    <source>
        <dbReference type="Proteomes" id="UP001649230"/>
    </source>
</evidence>
<organism evidence="1 2">
    <name type="scientific">Paenibacillus hexagrammi</name>
    <dbReference type="NCBI Taxonomy" id="2908839"/>
    <lineage>
        <taxon>Bacteria</taxon>
        <taxon>Bacillati</taxon>
        <taxon>Bacillota</taxon>
        <taxon>Bacilli</taxon>
        <taxon>Bacillales</taxon>
        <taxon>Paenibacillaceae</taxon>
        <taxon>Paenibacillus</taxon>
    </lineage>
</organism>
<evidence type="ECO:0000313" key="1">
    <source>
        <dbReference type="EMBL" id="UJF32298.1"/>
    </source>
</evidence>
<sequence>MDWLIRILLAVAAVLLMFRLQSIYRRTRGRVDKGEVIRKKLEELRKKRDDD</sequence>
<protein>
    <recommendedName>
        <fullName evidence="3">DUF4083 domain-containing protein</fullName>
    </recommendedName>
</protein>
<dbReference type="Proteomes" id="UP001649230">
    <property type="component" value="Chromosome"/>
</dbReference>
<evidence type="ECO:0008006" key="3">
    <source>
        <dbReference type="Google" id="ProtNLM"/>
    </source>
</evidence>
<proteinExistence type="predicted"/>
<reference evidence="1 2" key="1">
    <citation type="journal article" date="2024" name="Int. J. Syst. Evol. Microbiol.">
        <title>Paenibacillus hexagrammi sp. nov., a novel bacterium isolated from the gut content of Hexagrammos agrammus.</title>
        <authorList>
            <person name="Jung H.K."/>
            <person name="Kim D.G."/>
            <person name="Zin H."/>
            <person name="Park J."/>
            <person name="Jung H."/>
            <person name="Kim Y.O."/>
            <person name="Kong H.J."/>
            <person name="Kim J.W."/>
            <person name="Kim Y.S."/>
        </authorList>
    </citation>
    <scope>NUCLEOTIDE SEQUENCE [LARGE SCALE GENOMIC DNA]</scope>
    <source>
        <strain evidence="1 2">YPD9-1</strain>
    </source>
</reference>
<keyword evidence="2" id="KW-1185">Reference proteome</keyword>